<evidence type="ECO:0000313" key="3">
    <source>
        <dbReference type="EMBL" id="AFD05588.1"/>
    </source>
</evidence>
<accession>H8KT17</accession>
<organism evidence="3 4">
    <name type="scientific">Solitalea canadensis (strain ATCC 29591 / DSM 3403 / JCM 21819 / LMG 8368 / NBRC 15130 / NCIMB 12057 / USAM 9D)</name>
    <name type="common">Flexibacter canadensis</name>
    <dbReference type="NCBI Taxonomy" id="929556"/>
    <lineage>
        <taxon>Bacteria</taxon>
        <taxon>Pseudomonadati</taxon>
        <taxon>Bacteroidota</taxon>
        <taxon>Sphingobacteriia</taxon>
        <taxon>Sphingobacteriales</taxon>
        <taxon>Sphingobacteriaceae</taxon>
        <taxon>Solitalea</taxon>
    </lineage>
</organism>
<dbReference type="AlphaFoldDB" id="H8KT17"/>
<dbReference type="KEGG" id="scn:Solca_0456"/>
<dbReference type="STRING" id="929556.Solca_0456"/>
<evidence type="ECO:0000259" key="2">
    <source>
        <dbReference type="Pfam" id="PF00144"/>
    </source>
</evidence>
<dbReference type="PANTHER" id="PTHR43283">
    <property type="entry name" value="BETA-LACTAMASE-RELATED"/>
    <property type="match status" value="1"/>
</dbReference>
<dbReference type="InterPro" id="IPR001466">
    <property type="entry name" value="Beta-lactam-related"/>
</dbReference>
<dbReference type="OrthoDB" id="9773047at2"/>
<dbReference type="HOGENOM" id="CLU_030169_1_3_10"/>
<dbReference type="RefSeq" id="WP_014678816.1">
    <property type="nucleotide sequence ID" value="NC_017770.1"/>
</dbReference>
<dbReference type="InterPro" id="IPR012338">
    <property type="entry name" value="Beta-lactam/transpept-like"/>
</dbReference>
<dbReference type="PANTHER" id="PTHR43283:SF7">
    <property type="entry name" value="BETA-LACTAMASE-RELATED DOMAIN-CONTAINING PROTEIN"/>
    <property type="match status" value="1"/>
</dbReference>
<feature type="domain" description="Beta-lactamase-related" evidence="2">
    <location>
        <begin position="63"/>
        <end position="348"/>
    </location>
</feature>
<feature type="chain" id="PRO_5003615276" evidence="1">
    <location>
        <begin position="21"/>
        <end position="375"/>
    </location>
</feature>
<dbReference type="Proteomes" id="UP000007590">
    <property type="component" value="Chromosome"/>
</dbReference>
<reference evidence="3" key="1">
    <citation type="submission" date="2012-02" db="EMBL/GenBank/DDBJ databases">
        <title>The complete genome of Solitalea canadensis DSM 3403.</title>
        <authorList>
            <consortium name="US DOE Joint Genome Institute (JGI-PGF)"/>
            <person name="Lucas S."/>
            <person name="Copeland A."/>
            <person name="Lapidus A."/>
            <person name="Glavina del Rio T."/>
            <person name="Dalin E."/>
            <person name="Tice H."/>
            <person name="Bruce D."/>
            <person name="Goodwin L."/>
            <person name="Pitluck S."/>
            <person name="Peters L."/>
            <person name="Ovchinnikova G."/>
            <person name="Lu M."/>
            <person name="Kyrpides N."/>
            <person name="Mavromatis K."/>
            <person name="Ivanova N."/>
            <person name="Brettin T."/>
            <person name="Detter J.C."/>
            <person name="Han C."/>
            <person name="Larimer F."/>
            <person name="Land M."/>
            <person name="Hauser L."/>
            <person name="Markowitz V."/>
            <person name="Cheng J.-F."/>
            <person name="Hugenholtz P."/>
            <person name="Woyke T."/>
            <person name="Wu D."/>
            <person name="Spring S."/>
            <person name="Schroeder M."/>
            <person name="Kopitz M."/>
            <person name="Brambilla E."/>
            <person name="Klenk H.-P."/>
            <person name="Eisen J.A."/>
        </authorList>
    </citation>
    <scope>NUCLEOTIDE SEQUENCE</scope>
    <source>
        <strain evidence="3">DSM 3403</strain>
    </source>
</reference>
<keyword evidence="1" id="KW-0732">Signal</keyword>
<protein>
    <submittedName>
        <fullName evidence="3">Penicillin-binding protein, beta-lactamase class C</fullName>
    </submittedName>
</protein>
<name>H8KT17_SOLCM</name>
<dbReference type="InterPro" id="IPR050789">
    <property type="entry name" value="Diverse_Enzym_Activities"/>
</dbReference>
<gene>
    <name evidence="3" type="ordered locus">Solca_0456</name>
</gene>
<sequence length="375" mass="42054">MQKTLIVLLLVFLQSFGAPAQSIQKPVQAKDGIPIGNSTVLDAGIIAKMEAAITDGTFPNIHSVLIAKSNKLVYEHYWPGKDEIWGNYKGIVEHAKDSLHDIRSISKSVVSACIGIAIQQGKIKSVDQRVFEFFPEYEKLDTGLIAGLTIKHLLTMTSGLKWNEDVPYDNAENSEIKMAFSKNQVEFVLSQPMDYPPGKSWKYNGGTTQLLAAIIERTTGKKIDEFAGEYLFKPLGITKFQWTKYPNTNYPAAASGLRLTSRDLMKFGLLYSQKGKWQNKQILSVQWVEDSFKPYTDLPFDGGKYGYQFWIWPTDFQGKTVNMVTAVGNGDQRIFFNSALDVVIVVTAGNYNTWNVQKNALALVREFINPALIKK</sequence>
<evidence type="ECO:0000256" key="1">
    <source>
        <dbReference type="SAM" id="SignalP"/>
    </source>
</evidence>
<evidence type="ECO:0000313" key="4">
    <source>
        <dbReference type="Proteomes" id="UP000007590"/>
    </source>
</evidence>
<dbReference type="EMBL" id="CP003349">
    <property type="protein sequence ID" value="AFD05588.1"/>
    <property type="molecule type" value="Genomic_DNA"/>
</dbReference>
<dbReference type="Pfam" id="PF00144">
    <property type="entry name" value="Beta-lactamase"/>
    <property type="match status" value="1"/>
</dbReference>
<dbReference type="SUPFAM" id="SSF56601">
    <property type="entry name" value="beta-lactamase/transpeptidase-like"/>
    <property type="match status" value="1"/>
</dbReference>
<dbReference type="eggNOG" id="COG1680">
    <property type="taxonomic scope" value="Bacteria"/>
</dbReference>
<dbReference type="Gene3D" id="3.40.710.10">
    <property type="entry name" value="DD-peptidase/beta-lactamase superfamily"/>
    <property type="match status" value="1"/>
</dbReference>
<feature type="signal peptide" evidence="1">
    <location>
        <begin position="1"/>
        <end position="20"/>
    </location>
</feature>
<proteinExistence type="predicted"/>
<keyword evidence="4" id="KW-1185">Reference proteome</keyword>